<dbReference type="SUPFAM" id="SSF56112">
    <property type="entry name" value="Protein kinase-like (PK-like)"/>
    <property type="match status" value="1"/>
</dbReference>
<sequence>MRVSGGSSPHRVLPRPLADVPAVNALLTGAELGPLEADSVTSFPGRNDNWAGTTRSGRGVFVKRVGGDREESLGRLHRALTFERWVDRRPARSLRRPRCLGSDEPNRLLVFELLDATSGNELLRAESLGPQWCREAGLAIGTLHGLPVEPGDGLDRSPHPLPPLDFLQALPLGAFQRATMAELAAWRLLQRDRELARALTELRRQEADAAPTPVHGDLRLDQIATVGEELHILDWEEFRLADPARDVGSVVGELLWHAIVSIPDPEEGDDAELEPSPGAIATRGVQRLARFRPLISAFWNGYRAARPRFDTGLAERACAFAGWHMFDRLLAGGGVQGRLSALQRAAAGIGRNVLLAPGSFRAVLGLGDDT</sequence>
<accession>A0A8J3C6X1</accession>
<dbReference type="Proteomes" id="UP000637578">
    <property type="component" value="Unassembled WGS sequence"/>
</dbReference>
<gene>
    <name evidence="2" type="ORF">GCM10012275_13840</name>
</gene>
<dbReference type="RefSeq" id="WP_189055069.1">
    <property type="nucleotide sequence ID" value="NZ_BMMK01000004.1"/>
</dbReference>
<dbReference type="EMBL" id="BMMK01000004">
    <property type="protein sequence ID" value="GGM44057.1"/>
    <property type="molecule type" value="Genomic_DNA"/>
</dbReference>
<reference evidence="2" key="2">
    <citation type="submission" date="2020-09" db="EMBL/GenBank/DDBJ databases">
        <authorList>
            <person name="Sun Q."/>
            <person name="Zhou Y."/>
        </authorList>
    </citation>
    <scope>NUCLEOTIDE SEQUENCE</scope>
    <source>
        <strain evidence="2">CGMCC 4.5737</strain>
    </source>
</reference>
<evidence type="ECO:0000259" key="1">
    <source>
        <dbReference type="Pfam" id="PF01636"/>
    </source>
</evidence>
<dbReference type="InterPro" id="IPR011009">
    <property type="entry name" value="Kinase-like_dom_sf"/>
</dbReference>
<organism evidence="2 3">
    <name type="scientific">Longimycelium tulufanense</name>
    <dbReference type="NCBI Taxonomy" id="907463"/>
    <lineage>
        <taxon>Bacteria</taxon>
        <taxon>Bacillati</taxon>
        <taxon>Actinomycetota</taxon>
        <taxon>Actinomycetes</taxon>
        <taxon>Pseudonocardiales</taxon>
        <taxon>Pseudonocardiaceae</taxon>
        <taxon>Longimycelium</taxon>
    </lineage>
</organism>
<protein>
    <recommendedName>
        <fullName evidence="1">Aminoglycoside phosphotransferase domain-containing protein</fullName>
    </recommendedName>
</protein>
<dbReference type="Pfam" id="PF01636">
    <property type="entry name" value="APH"/>
    <property type="match status" value="1"/>
</dbReference>
<dbReference type="Gene3D" id="3.90.1200.10">
    <property type="match status" value="1"/>
</dbReference>
<dbReference type="AlphaFoldDB" id="A0A8J3C6X1"/>
<keyword evidence="3" id="KW-1185">Reference proteome</keyword>
<evidence type="ECO:0000313" key="3">
    <source>
        <dbReference type="Proteomes" id="UP000637578"/>
    </source>
</evidence>
<comment type="caution">
    <text evidence="2">The sequence shown here is derived from an EMBL/GenBank/DDBJ whole genome shotgun (WGS) entry which is preliminary data.</text>
</comment>
<dbReference type="NCBIfam" id="NF038156">
    <property type="entry name" value="lant_syn_V_LxmK"/>
    <property type="match status" value="1"/>
</dbReference>
<proteinExistence type="predicted"/>
<feature type="domain" description="Aminoglycoside phosphotransferase" evidence="1">
    <location>
        <begin position="47"/>
        <end position="261"/>
    </location>
</feature>
<dbReference type="InterPro" id="IPR002575">
    <property type="entry name" value="Aminoglycoside_PTrfase"/>
</dbReference>
<name>A0A8J3C6X1_9PSEU</name>
<reference evidence="2" key="1">
    <citation type="journal article" date="2014" name="Int. J. Syst. Evol. Microbiol.">
        <title>Complete genome sequence of Corynebacterium casei LMG S-19264T (=DSM 44701T), isolated from a smear-ripened cheese.</title>
        <authorList>
            <consortium name="US DOE Joint Genome Institute (JGI-PGF)"/>
            <person name="Walter F."/>
            <person name="Albersmeier A."/>
            <person name="Kalinowski J."/>
            <person name="Ruckert C."/>
        </authorList>
    </citation>
    <scope>NUCLEOTIDE SEQUENCE</scope>
    <source>
        <strain evidence="2">CGMCC 4.5737</strain>
    </source>
</reference>
<evidence type="ECO:0000313" key="2">
    <source>
        <dbReference type="EMBL" id="GGM44057.1"/>
    </source>
</evidence>